<feature type="non-terminal residue" evidence="2">
    <location>
        <position position="1"/>
    </location>
</feature>
<evidence type="ECO:0000313" key="2">
    <source>
        <dbReference type="EMBL" id="PXV61937.1"/>
    </source>
</evidence>
<dbReference type="NCBIfam" id="TIGR00254">
    <property type="entry name" value="GGDEF"/>
    <property type="match status" value="1"/>
</dbReference>
<dbReference type="GO" id="GO:0052621">
    <property type="term" value="F:diguanylate cyclase activity"/>
    <property type="evidence" value="ECO:0007669"/>
    <property type="project" value="TreeGrafter"/>
</dbReference>
<dbReference type="EMBL" id="QICM01000041">
    <property type="protein sequence ID" value="PXV61937.1"/>
    <property type="molecule type" value="Genomic_DNA"/>
</dbReference>
<dbReference type="PANTHER" id="PTHR45138:SF9">
    <property type="entry name" value="DIGUANYLATE CYCLASE DGCM-RELATED"/>
    <property type="match status" value="1"/>
</dbReference>
<proteinExistence type="predicted"/>
<dbReference type="SMART" id="SM00267">
    <property type="entry name" value="GGDEF"/>
    <property type="match status" value="1"/>
</dbReference>
<dbReference type="PANTHER" id="PTHR45138">
    <property type="entry name" value="REGULATORY COMPONENTS OF SENSORY TRANSDUCTION SYSTEM"/>
    <property type="match status" value="1"/>
</dbReference>
<dbReference type="InterPro" id="IPR000160">
    <property type="entry name" value="GGDEF_dom"/>
</dbReference>
<dbReference type="GO" id="GO:0043709">
    <property type="term" value="P:cell adhesion involved in single-species biofilm formation"/>
    <property type="evidence" value="ECO:0007669"/>
    <property type="project" value="TreeGrafter"/>
</dbReference>
<protein>
    <submittedName>
        <fullName evidence="2">Diguanylate cyclase (GGDEF)-like protein</fullName>
    </submittedName>
</protein>
<dbReference type="SUPFAM" id="SSF55073">
    <property type="entry name" value="Nucleotide cyclase"/>
    <property type="match status" value="1"/>
</dbReference>
<dbReference type="PROSITE" id="PS50887">
    <property type="entry name" value="GGDEF"/>
    <property type="match status" value="1"/>
</dbReference>
<dbReference type="FunFam" id="3.30.70.270:FF:000001">
    <property type="entry name" value="Diguanylate cyclase domain protein"/>
    <property type="match status" value="1"/>
</dbReference>
<dbReference type="CDD" id="cd01949">
    <property type="entry name" value="GGDEF"/>
    <property type="match status" value="1"/>
</dbReference>
<dbReference type="Proteomes" id="UP000247389">
    <property type="component" value="Unassembled WGS sequence"/>
</dbReference>
<dbReference type="InterPro" id="IPR050469">
    <property type="entry name" value="Diguanylate_Cyclase"/>
</dbReference>
<dbReference type="RefSeq" id="WP_146204199.1">
    <property type="nucleotide sequence ID" value="NZ_QICM01000041.1"/>
</dbReference>
<reference evidence="2 3" key="1">
    <citation type="submission" date="2018-04" db="EMBL/GenBank/DDBJ databases">
        <title>Subsurface microbial communities from deep shales in Ohio and West Virginia, USA.</title>
        <authorList>
            <person name="Wrighton K."/>
        </authorList>
    </citation>
    <scope>NUCLEOTIDE SEQUENCE [LARGE SCALE GENOMIC DNA]</scope>
    <source>
        <strain evidence="2 3">MSL28</strain>
    </source>
</reference>
<sequence length="296" mass="34528">CWANRILSLWRWWVTTSKKQESSRACPEEGQIKGNILEVNKEMIELLGAPNKKEVKKFNLNNVEKIKHIWNNDFLSSKNKDIFEGNLEYTTNWGKKVFLKYKIEIILSKKNGSEIIIAANDISREKEIEKNLKYFSFHDELTNLYNRRYFENEIKRLDTKRKLPISIIIADLNGLKIINDSYGHKKGDEILIQASQILKESLREEDILARYGGDEFAVLLPNTTKETAEKINKRIKEKCKKINNNPIPISIALGEATKEKPEQDIKEILKKADDKMYKDKLSEEFARTPRGEIKAR</sequence>
<accession>A0A318E021</accession>
<dbReference type="AlphaFoldDB" id="A0A318E021"/>
<organism evidence="2 3">
    <name type="scientific">Halanaerobium congolense</name>
    <dbReference type="NCBI Taxonomy" id="54121"/>
    <lineage>
        <taxon>Bacteria</taxon>
        <taxon>Bacillati</taxon>
        <taxon>Bacillota</taxon>
        <taxon>Clostridia</taxon>
        <taxon>Halanaerobiales</taxon>
        <taxon>Halanaerobiaceae</taxon>
        <taxon>Halanaerobium</taxon>
    </lineage>
</organism>
<dbReference type="Pfam" id="PF00990">
    <property type="entry name" value="GGDEF"/>
    <property type="match status" value="1"/>
</dbReference>
<gene>
    <name evidence="2" type="ORF">C8C78_1411</name>
</gene>
<dbReference type="Gene3D" id="3.30.70.270">
    <property type="match status" value="1"/>
</dbReference>
<dbReference type="InterPro" id="IPR029787">
    <property type="entry name" value="Nucleotide_cyclase"/>
</dbReference>
<dbReference type="GO" id="GO:1902201">
    <property type="term" value="P:negative regulation of bacterial-type flagellum-dependent cell motility"/>
    <property type="evidence" value="ECO:0007669"/>
    <property type="project" value="TreeGrafter"/>
</dbReference>
<evidence type="ECO:0000259" key="1">
    <source>
        <dbReference type="PROSITE" id="PS50887"/>
    </source>
</evidence>
<name>A0A318E021_9FIRM</name>
<dbReference type="GO" id="GO:0005886">
    <property type="term" value="C:plasma membrane"/>
    <property type="evidence" value="ECO:0007669"/>
    <property type="project" value="TreeGrafter"/>
</dbReference>
<comment type="caution">
    <text evidence="2">The sequence shown here is derived from an EMBL/GenBank/DDBJ whole genome shotgun (WGS) entry which is preliminary data.</text>
</comment>
<dbReference type="InterPro" id="IPR043128">
    <property type="entry name" value="Rev_trsase/Diguanyl_cyclase"/>
</dbReference>
<feature type="domain" description="GGDEF" evidence="1">
    <location>
        <begin position="163"/>
        <end position="296"/>
    </location>
</feature>
<evidence type="ECO:0000313" key="3">
    <source>
        <dbReference type="Proteomes" id="UP000247389"/>
    </source>
</evidence>